<dbReference type="InterPro" id="IPR058924">
    <property type="entry name" value="AGPR_dimerisation_dom"/>
</dbReference>
<dbReference type="HAMAP" id="MF_00150">
    <property type="entry name" value="ArgC_type1"/>
    <property type="match status" value="1"/>
</dbReference>
<dbReference type="Pfam" id="PF01118">
    <property type="entry name" value="Semialdhyde_dh"/>
    <property type="match status" value="1"/>
</dbReference>
<dbReference type="Pfam" id="PF22698">
    <property type="entry name" value="Semialdhyde_dhC_1"/>
    <property type="match status" value="1"/>
</dbReference>
<dbReference type="GO" id="GO:0070401">
    <property type="term" value="F:NADP+ binding"/>
    <property type="evidence" value="ECO:0007669"/>
    <property type="project" value="InterPro"/>
</dbReference>
<dbReference type="AlphaFoldDB" id="A0A9X9WER1"/>
<comment type="caution">
    <text evidence="7">The sequence shown here is derived from an EMBL/GenBank/DDBJ whole genome shotgun (WGS) entry which is preliminary data.</text>
</comment>
<feature type="domain" description="Semialdehyde dehydrogenase NAD-binding" evidence="6">
    <location>
        <begin position="4"/>
        <end position="123"/>
    </location>
</feature>
<dbReference type="InterPro" id="IPR036291">
    <property type="entry name" value="NAD(P)-bd_dom_sf"/>
</dbReference>
<evidence type="ECO:0000256" key="4">
    <source>
        <dbReference type="ARBA" id="ARBA00023002"/>
    </source>
</evidence>
<evidence type="ECO:0000313" key="10">
    <source>
        <dbReference type="Proteomes" id="UP001138708"/>
    </source>
</evidence>
<dbReference type="EMBL" id="JAAVUP010000002">
    <property type="protein sequence ID" value="NKE17299.1"/>
    <property type="molecule type" value="Genomic_DNA"/>
</dbReference>
<dbReference type="EC" id="1.2.1.38" evidence="5"/>
<evidence type="ECO:0000256" key="2">
    <source>
        <dbReference type="ARBA" id="ARBA00022605"/>
    </source>
</evidence>
<dbReference type="Proteomes" id="UP000746741">
    <property type="component" value="Unassembled WGS sequence"/>
</dbReference>
<keyword evidence="9" id="KW-1185">Reference proteome</keyword>
<dbReference type="PANTHER" id="PTHR32338">
    <property type="entry name" value="N-ACETYL-GAMMA-GLUTAMYL-PHOSPHATE REDUCTASE, CHLOROPLASTIC-RELATED-RELATED"/>
    <property type="match status" value="1"/>
</dbReference>
<dbReference type="GO" id="GO:0051287">
    <property type="term" value="F:NAD binding"/>
    <property type="evidence" value="ECO:0007669"/>
    <property type="project" value="InterPro"/>
</dbReference>
<evidence type="ECO:0000313" key="8">
    <source>
        <dbReference type="EMBL" id="NKE17299.1"/>
    </source>
</evidence>
<evidence type="ECO:0000259" key="6">
    <source>
        <dbReference type="SMART" id="SM00859"/>
    </source>
</evidence>
<evidence type="ECO:0000313" key="7">
    <source>
        <dbReference type="EMBL" id="MBR0658821.1"/>
    </source>
</evidence>
<evidence type="ECO:0000256" key="1">
    <source>
        <dbReference type="ARBA" id="ARBA00022571"/>
    </source>
</evidence>
<name>A0A9X9WER1_9PROT</name>
<comment type="catalytic activity">
    <reaction evidence="5">
        <text>N-acetyl-L-glutamate 5-semialdehyde + phosphate + NADP(+) = N-acetyl-L-glutamyl 5-phosphate + NADPH + H(+)</text>
        <dbReference type="Rhea" id="RHEA:21588"/>
        <dbReference type="ChEBI" id="CHEBI:15378"/>
        <dbReference type="ChEBI" id="CHEBI:29123"/>
        <dbReference type="ChEBI" id="CHEBI:43474"/>
        <dbReference type="ChEBI" id="CHEBI:57783"/>
        <dbReference type="ChEBI" id="CHEBI:57936"/>
        <dbReference type="ChEBI" id="CHEBI:58349"/>
        <dbReference type="EC" id="1.2.1.38"/>
    </reaction>
</comment>
<dbReference type="InterPro" id="IPR000534">
    <property type="entry name" value="Semialdehyde_DH_NAD-bd"/>
</dbReference>
<dbReference type="Proteomes" id="UP001138708">
    <property type="component" value="Unassembled WGS sequence"/>
</dbReference>
<organism evidence="7 10">
    <name type="scientific">Neoroseomonas oryzicola</name>
    <dbReference type="NCBI Taxonomy" id="535904"/>
    <lineage>
        <taxon>Bacteria</taxon>
        <taxon>Pseudomonadati</taxon>
        <taxon>Pseudomonadota</taxon>
        <taxon>Alphaproteobacteria</taxon>
        <taxon>Acetobacterales</taxon>
        <taxon>Acetobacteraceae</taxon>
        <taxon>Neoroseomonas</taxon>
    </lineage>
</organism>
<proteinExistence type="inferred from homology"/>
<protein>
    <recommendedName>
        <fullName evidence="5">N-acetyl-gamma-glutamyl-phosphate reductase</fullName>
        <shortName evidence="5">AGPR</shortName>
        <ecNumber evidence="5">1.2.1.38</ecNumber>
    </recommendedName>
    <alternativeName>
        <fullName evidence="5">N-acetyl-glutamate semialdehyde dehydrogenase</fullName>
        <shortName evidence="5">NAGSA dehydrogenase</shortName>
    </alternativeName>
</protein>
<sequence>MTLRVGIVGISGFGGGEALRLVAGHPSFELVYAAGEGSAGSLLVDRFPGVPARLAGLVIEKWDPAKLPQLDLLFASLPTGRSAEALARIPKAVKIVDIGGDHRYAEGWAYGLADVWPDRIAGHARIANPGCFPAAVLTTLAPLLANRLIEPGNIIIDAKTGISGAGRGGADSRFGFAESNENLQPYGLLQHVHMPEMAKTIERLSGGSAAGLVFTPHLVPMTRGVLVTIYCRGSATTEQCLDTARRFYAGRAFVRVTDRPPQTKWATGSNLSFVSYAADPERKLVIAMGVVDNLGKGAAGQAVQNANLICGLPETAGLDGLPVWP</sequence>
<dbReference type="GO" id="GO:0006526">
    <property type="term" value="P:L-arginine biosynthetic process"/>
    <property type="evidence" value="ECO:0007669"/>
    <property type="project" value="UniProtKB-UniRule"/>
</dbReference>
<dbReference type="Gene3D" id="3.30.360.10">
    <property type="entry name" value="Dihydrodipicolinate Reductase, domain 2"/>
    <property type="match status" value="1"/>
</dbReference>
<keyword evidence="4 5" id="KW-0560">Oxidoreductase</keyword>
<gene>
    <name evidence="5" type="primary">argC</name>
    <name evidence="8" type="ORF">GWK15_10125</name>
    <name evidence="7" type="ORF">GXW75_06150</name>
</gene>
<dbReference type="SUPFAM" id="SSF55347">
    <property type="entry name" value="Glyceraldehyde-3-phosphate dehydrogenase-like, C-terminal domain"/>
    <property type="match status" value="1"/>
</dbReference>
<keyword evidence="2 5" id="KW-0028">Amino-acid biosynthesis</keyword>
<dbReference type="RefSeq" id="WP_168041160.1">
    <property type="nucleotide sequence ID" value="NZ_JAAEDK010000010.1"/>
</dbReference>
<evidence type="ECO:0000256" key="5">
    <source>
        <dbReference type="HAMAP-Rule" id="MF_00150"/>
    </source>
</evidence>
<comment type="pathway">
    <text evidence="5">Amino-acid biosynthesis; L-arginine biosynthesis; N(2)-acetyl-L-ornithine from L-glutamate: step 3/4.</text>
</comment>
<dbReference type="EMBL" id="JAAEDK010000010">
    <property type="protein sequence ID" value="MBR0658821.1"/>
    <property type="molecule type" value="Genomic_DNA"/>
</dbReference>
<reference evidence="7" key="3">
    <citation type="journal article" date="2021" name="Syst. Appl. Microbiol.">
        <title>Roseomonas hellenica sp. nov., isolated from roots of wild-growing Alkanna tinctoria.</title>
        <authorList>
            <person name="Rat A."/>
            <person name="Naranjo H.D."/>
            <person name="Lebbe L."/>
            <person name="Cnockaert M."/>
            <person name="Krigas N."/>
            <person name="Grigoriadou K."/>
            <person name="Maloupa E."/>
            <person name="Willems A."/>
        </authorList>
    </citation>
    <scope>NUCLEOTIDE SEQUENCE</scope>
    <source>
        <strain evidence="7">LMG 31161</strain>
    </source>
</reference>
<keyword evidence="5" id="KW-0963">Cytoplasm</keyword>
<dbReference type="InterPro" id="IPR050085">
    <property type="entry name" value="AGPR"/>
</dbReference>
<evidence type="ECO:0000256" key="3">
    <source>
        <dbReference type="ARBA" id="ARBA00022857"/>
    </source>
</evidence>
<reference evidence="7" key="1">
    <citation type="submission" date="2020-01" db="EMBL/GenBank/DDBJ databases">
        <authorList>
            <person name="Rat A."/>
        </authorList>
    </citation>
    <scope>NUCLEOTIDE SEQUENCE</scope>
    <source>
        <strain evidence="7">LMG 31161</strain>
    </source>
</reference>
<reference evidence="8 9" key="2">
    <citation type="submission" date="2020-02" db="EMBL/GenBank/DDBJ databases">
        <authorList>
            <person name="Sun Q."/>
            <person name="Inoue M."/>
        </authorList>
    </citation>
    <scope>NUCLEOTIDE SEQUENCE [LARGE SCALE GENOMIC DNA]</scope>
    <source>
        <strain evidence="8 9">KCTC 22478</strain>
    </source>
</reference>
<dbReference type="SUPFAM" id="SSF51735">
    <property type="entry name" value="NAD(P)-binding Rossmann-fold domains"/>
    <property type="match status" value="1"/>
</dbReference>
<dbReference type="Gene3D" id="3.40.50.720">
    <property type="entry name" value="NAD(P)-binding Rossmann-like Domain"/>
    <property type="match status" value="1"/>
</dbReference>
<keyword evidence="1 5" id="KW-0055">Arginine biosynthesis</keyword>
<evidence type="ECO:0000313" key="9">
    <source>
        <dbReference type="Proteomes" id="UP000746741"/>
    </source>
</evidence>
<feature type="active site" evidence="5">
    <location>
        <position position="131"/>
    </location>
</feature>
<dbReference type="NCBIfam" id="TIGR01850">
    <property type="entry name" value="argC"/>
    <property type="match status" value="1"/>
</dbReference>
<comment type="similarity">
    <text evidence="5">Belongs to the NAGSA dehydrogenase family. Type 1 subfamily.</text>
</comment>
<dbReference type="PANTHER" id="PTHR32338:SF10">
    <property type="entry name" value="N-ACETYL-GAMMA-GLUTAMYL-PHOSPHATE REDUCTASE, CHLOROPLASTIC-RELATED"/>
    <property type="match status" value="1"/>
</dbReference>
<dbReference type="SMART" id="SM00859">
    <property type="entry name" value="Semialdhyde_dh"/>
    <property type="match status" value="1"/>
</dbReference>
<comment type="function">
    <text evidence="5">Catalyzes the NADPH-dependent reduction of N-acetyl-5-glutamyl phosphate to yield N-acetyl-L-glutamate 5-semialdehyde.</text>
</comment>
<dbReference type="GO" id="GO:0005737">
    <property type="term" value="C:cytoplasm"/>
    <property type="evidence" value="ECO:0007669"/>
    <property type="project" value="UniProtKB-SubCell"/>
</dbReference>
<keyword evidence="3 5" id="KW-0521">NADP</keyword>
<dbReference type="InterPro" id="IPR000706">
    <property type="entry name" value="AGPR_type-1"/>
</dbReference>
<dbReference type="CDD" id="cd23934">
    <property type="entry name" value="AGPR_1_C"/>
    <property type="match status" value="1"/>
</dbReference>
<accession>A0A9X9WER1</accession>
<comment type="subcellular location">
    <subcellularLocation>
        <location evidence="5">Cytoplasm</location>
    </subcellularLocation>
</comment>
<dbReference type="GO" id="GO:0003942">
    <property type="term" value="F:N-acetyl-gamma-glutamyl-phosphate reductase activity"/>
    <property type="evidence" value="ECO:0007669"/>
    <property type="project" value="UniProtKB-UniRule"/>
</dbReference>